<evidence type="ECO:0000259" key="6">
    <source>
        <dbReference type="PROSITE" id="PS50089"/>
    </source>
</evidence>
<dbReference type="SMART" id="SM00184">
    <property type="entry name" value="RING"/>
    <property type="match status" value="1"/>
</dbReference>
<feature type="region of interest" description="Disordered" evidence="5">
    <location>
        <begin position="1"/>
        <end position="70"/>
    </location>
</feature>
<dbReference type="Gene3D" id="3.30.40.10">
    <property type="entry name" value="Zinc/RING finger domain, C3HC4 (zinc finger)"/>
    <property type="match status" value="2"/>
</dbReference>
<proteinExistence type="predicted"/>
<dbReference type="EMBL" id="MU006570">
    <property type="protein sequence ID" value="KAF2748118.1"/>
    <property type="molecule type" value="Genomic_DNA"/>
</dbReference>
<dbReference type="SUPFAM" id="SSF57850">
    <property type="entry name" value="RING/U-box"/>
    <property type="match status" value="1"/>
</dbReference>
<evidence type="ECO:0000256" key="1">
    <source>
        <dbReference type="ARBA" id="ARBA00022723"/>
    </source>
</evidence>
<protein>
    <recommendedName>
        <fullName evidence="6">RING-type domain-containing protein</fullName>
    </recommendedName>
</protein>
<dbReference type="SUPFAM" id="SSF49599">
    <property type="entry name" value="TRAF domain-like"/>
    <property type="match status" value="1"/>
</dbReference>
<dbReference type="PANTHER" id="PTHR10131:SF94">
    <property type="entry name" value="TNF RECEPTOR-ASSOCIATED FACTOR 4"/>
    <property type="match status" value="1"/>
</dbReference>
<gene>
    <name evidence="7" type="ORF">M011DRAFT_493996</name>
</gene>
<dbReference type="OrthoDB" id="1630758at2759"/>
<dbReference type="PANTHER" id="PTHR10131">
    <property type="entry name" value="TNF RECEPTOR ASSOCIATED FACTOR"/>
    <property type="match status" value="1"/>
</dbReference>
<keyword evidence="3" id="KW-0862">Zinc</keyword>
<dbReference type="InterPro" id="IPR017907">
    <property type="entry name" value="Znf_RING_CS"/>
</dbReference>
<evidence type="ECO:0000256" key="4">
    <source>
        <dbReference type="PROSITE-ProRule" id="PRU00175"/>
    </source>
</evidence>
<dbReference type="InterPro" id="IPR001841">
    <property type="entry name" value="Znf_RING"/>
</dbReference>
<organism evidence="7 8">
    <name type="scientific">Sporormia fimetaria CBS 119925</name>
    <dbReference type="NCBI Taxonomy" id="1340428"/>
    <lineage>
        <taxon>Eukaryota</taxon>
        <taxon>Fungi</taxon>
        <taxon>Dikarya</taxon>
        <taxon>Ascomycota</taxon>
        <taxon>Pezizomycotina</taxon>
        <taxon>Dothideomycetes</taxon>
        <taxon>Pleosporomycetidae</taxon>
        <taxon>Pleosporales</taxon>
        <taxon>Sporormiaceae</taxon>
        <taxon>Sporormia</taxon>
    </lineage>
</organism>
<dbReference type="InterPro" id="IPR013083">
    <property type="entry name" value="Znf_RING/FYVE/PHD"/>
</dbReference>
<evidence type="ECO:0000313" key="8">
    <source>
        <dbReference type="Proteomes" id="UP000799440"/>
    </source>
</evidence>
<feature type="domain" description="RING-type" evidence="6">
    <location>
        <begin position="94"/>
        <end position="136"/>
    </location>
</feature>
<dbReference type="PROSITE" id="PS50089">
    <property type="entry name" value="ZF_RING_2"/>
    <property type="match status" value="1"/>
</dbReference>
<feature type="compositionally biased region" description="Low complexity" evidence="5">
    <location>
        <begin position="443"/>
        <end position="464"/>
    </location>
</feature>
<name>A0A6A6VC07_9PLEO</name>
<accession>A0A6A6VC07</accession>
<dbReference type="Pfam" id="PF13920">
    <property type="entry name" value="zf-C3HC4_3"/>
    <property type="match status" value="1"/>
</dbReference>
<dbReference type="GO" id="GO:0008270">
    <property type="term" value="F:zinc ion binding"/>
    <property type="evidence" value="ECO:0007669"/>
    <property type="project" value="UniProtKB-KW"/>
</dbReference>
<dbReference type="AlphaFoldDB" id="A0A6A6VC07"/>
<feature type="region of interest" description="Disordered" evidence="5">
    <location>
        <begin position="440"/>
        <end position="500"/>
    </location>
</feature>
<keyword evidence="2 4" id="KW-0863">Zinc-finger</keyword>
<evidence type="ECO:0000256" key="5">
    <source>
        <dbReference type="SAM" id="MobiDB-lite"/>
    </source>
</evidence>
<evidence type="ECO:0000313" key="7">
    <source>
        <dbReference type="EMBL" id="KAF2748118.1"/>
    </source>
</evidence>
<evidence type="ECO:0000256" key="2">
    <source>
        <dbReference type="ARBA" id="ARBA00022771"/>
    </source>
</evidence>
<keyword evidence="1" id="KW-0479">Metal-binding</keyword>
<reference evidence="7" key="1">
    <citation type="journal article" date="2020" name="Stud. Mycol.">
        <title>101 Dothideomycetes genomes: a test case for predicting lifestyles and emergence of pathogens.</title>
        <authorList>
            <person name="Haridas S."/>
            <person name="Albert R."/>
            <person name="Binder M."/>
            <person name="Bloem J."/>
            <person name="Labutti K."/>
            <person name="Salamov A."/>
            <person name="Andreopoulos B."/>
            <person name="Baker S."/>
            <person name="Barry K."/>
            <person name="Bills G."/>
            <person name="Bluhm B."/>
            <person name="Cannon C."/>
            <person name="Castanera R."/>
            <person name="Culley D."/>
            <person name="Daum C."/>
            <person name="Ezra D."/>
            <person name="Gonzalez J."/>
            <person name="Henrissat B."/>
            <person name="Kuo A."/>
            <person name="Liang C."/>
            <person name="Lipzen A."/>
            <person name="Lutzoni F."/>
            <person name="Magnuson J."/>
            <person name="Mondo S."/>
            <person name="Nolan M."/>
            <person name="Ohm R."/>
            <person name="Pangilinan J."/>
            <person name="Park H.-J."/>
            <person name="Ramirez L."/>
            <person name="Alfaro M."/>
            <person name="Sun H."/>
            <person name="Tritt A."/>
            <person name="Yoshinaga Y."/>
            <person name="Zwiers L.-H."/>
            <person name="Turgeon B."/>
            <person name="Goodwin S."/>
            <person name="Spatafora J."/>
            <person name="Crous P."/>
            <person name="Grigoriev I."/>
        </authorList>
    </citation>
    <scope>NUCLEOTIDE SEQUENCE</scope>
    <source>
        <strain evidence="7">CBS 119925</strain>
    </source>
</reference>
<dbReference type="PROSITE" id="PS00518">
    <property type="entry name" value="ZF_RING_1"/>
    <property type="match status" value="1"/>
</dbReference>
<keyword evidence="8" id="KW-1185">Reference proteome</keyword>
<sequence length="500" mass="55194">MESPPFSLEPPPLVPRRESGAGLPDPLSATAGEAVLNPDSRRNSFSVGRPPNSPSPLALMATGSPPARPQRYKVQPPDLASLDYIDTPAPQLICGICQSPYVLPVRLPCDHYFCKDCLSHHFATQDAGNKSCPMCRGKLDINQESLEVPKIMQDMLDALRVRCPNTRFGCSWEDERGNVRTHVMIYCKHSLVECPVAGCDLYCTQTDYGKGCLHYTVQCEKCQGSIYQSDVEILFLDMKKHMDSDCPNTVAACQGNIVGCKVAEIRKDVVAHERTCPMALMAPYFREQQTRLGLAEARIGPLERKVGLLERGLDSITYKLYPAKSRRGTLENLYSEDTTSVPSDSIPEFRLPDPSFPQWGSNDRATAPPPFDSQIDHLLTLHESLREEVSRIKMELNESEGRTNMLVFNENARIRDDMLHMSGALNNVRAQVHWMMSEKLRPSASSGGSTAAADSNKAASSNGNTRSGTQGASHSMAARTAAARLPPRRLSDSTRQETKL</sequence>
<evidence type="ECO:0000256" key="3">
    <source>
        <dbReference type="ARBA" id="ARBA00022833"/>
    </source>
</evidence>
<feature type="compositionally biased region" description="Basic and acidic residues" evidence="5">
    <location>
        <begin position="489"/>
        <end position="500"/>
    </location>
</feature>
<dbReference type="Proteomes" id="UP000799440">
    <property type="component" value="Unassembled WGS sequence"/>
</dbReference>